<proteinExistence type="predicted"/>
<dbReference type="AlphaFoldDB" id="A0AAV8Z1N0"/>
<sequence length="119" mass="13755">MSELKDKGKHIIETINERREDILTKWEDRSRELVDNFVSFFFKTPFKLWNNSKDKIVNAINYDTTSSEDEEVEGLEQNSRIPTVFQAAACRYPVFQVATARPAGRGPGRLRRETGSVFI</sequence>
<evidence type="ECO:0000313" key="1">
    <source>
        <dbReference type="EMBL" id="KAJ8956921.1"/>
    </source>
</evidence>
<accession>A0AAV8Z1N0</accession>
<evidence type="ECO:0000313" key="2">
    <source>
        <dbReference type="Proteomes" id="UP001162162"/>
    </source>
</evidence>
<keyword evidence="2" id="KW-1185">Reference proteome</keyword>
<dbReference type="Proteomes" id="UP001162162">
    <property type="component" value="Unassembled WGS sequence"/>
</dbReference>
<organism evidence="1 2">
    <name type="scientific">Aromia moschata</name>
    <dbReference type="NCBI Taxonomy" id="1265417"/>
    <lineage>
        <taxon>Eukaryota</taxon>
        <taxon>Metazoa</taxon>
        <taxon>Ecdysozoa</taxon>
        <taxon>Arthropoda</taxon>
        <taxon>Hexapoda</taxon>
        <taxon>Insecta</taxon>
        <taxon>Pterygota</taxon>
        <taxon>Neoptera</taxon>
        <taxon>Endopterygota</taxon>
        <taxon>Coleoptera</taxon>
        <taxon>Polyphaga</taxon>
        <taxon>Cucujiformia</taxon>
        <taxon>Chrysomeloidea</taxon>
        <taxon>Cerambycidae</taxon>
        <taxon>Cerambycinae</taxon>
        <taxon>Callichromatini</taxon>
        <taxon>Aromia</taxon>
    </lineage>
</organism>
<reference evidence="1" key="1">
    <citation type="journal article" date="2023" name="Insect Mol. Biol.">
        <title>Genome sequencing provides insights into the evolution of gene families encoding plant cell wall-degrading enzymes in longhorned beetles.</title>
        <authorList>
            <person name="Shin N.R."/>
            <person name="Okamura Y."/>
            <person name="Kirsch R."/>
            <person name="Pauchet Y."/>
        </authorList>
    </citation>
    <scope>NUCLEOTIDE SEQUENCE</scope>
    <source>
        <strain evidence="1">AMC_N1</strain>
    </source>
</reference>
<comment type="caution">
    <text evidence="1">The sequence shown here is derived from an EMBL/GenBank/DDBJ whole genome shotgun (WGS) entry which is preliminary data.</text>
</comment>
<dbReference type="EMBL" id="JAPWTK010000027">
    <property type="protein sequence ID" value="KAJ8956921.1"/>
    <property type="molecule type" value="Genomic_DNA"/>
</dbReference>
<protein>
    <submittedName>
        <fullName evidence="1">Uncharacterized protein</fullName>
    </submittedName>
</protein>
<gene>
    <name evidence="1" type="ORF">NQ318_014340</name>
</gene>
<name>A0AAV8Z1N0_9CUCU</name>